<dbReference type="CDD" id="cd20398">
    <property type="entry name" value="Tudor_SMN"/>
    <property type="match status" value="1"/>
</dbReference>
<sequence length="157" mass="17504">MSASNMAAKSGDVVYRAGENNEISDIWDDTALIEAYDLAIKWTRENSGAKGKTSGKNSKQQSSKKKNKKKATEQELGSRWHVGDSCRAVFSEDELIYDAVIISLDVSSNTCVVKFCGYGNREEQNLNDLLPPLSKKMASLPNKMEFNQAGRYLQDKR</sequence>
<keyword evidence="7" id="KW-0539">Nucleus</keyword>
<dbReference type="GO" id="GO:0015030">
    <property type="term" value="C:Cajal body"/>
    <property type="evidence" value="ECO:0007669"/>
    <property type="project" value="UniProtKB-SubCell"/>
</dbReference>
<evidence type="ECO:0000256" key="5">
    <source>
        <dbReference type="ARBA" id="ARBA00022664"/>
    </source>
</evidence>
<evidence type="ECO:0000313" key="12">
    <source>
        <dbReference type="Proteomes" id="UP001163046"/>
    </source>
</evidence>
<keyword evidence="12" id="KW-1185">Reference proteome</keyword>
<evidence type="ECO:0000256" key="4">
    <source>
        <dbReference type="ARBA" id="ARBA00022490"/>
    </source>
</evidence>
<gene>
    <name evidence="11" type="primary">SMN1_2</name>
    <name evidence="11" type="ORF">OS493_016495</name>
</gene>
<dbReference type="OrthoDB" id="197400at2759"/>
<evidence type="ECO:0000313" key="11">
    <source>
        <dbReference type="EMBL" id="KAJ7385411.1"/>
    </source>
</evidence>
<dbReference type="SUPFAM" id="SSF63748">
    <property type="entry name" value="Tudor/PWWP/MBT"/>
    <property type="match status" value="1"/>
</dbReference>
<protein>
    <submittedName>
        <fullName evidence="11">SMN protein Smn1</fullName>
    </submittedName>
</protein>
<evidence type="ECO:0000256" key="3">
    <source>
        <dbReference type="ARBA" id="ARBA00005371"/>
    </source>
</evidence>
<evidence type="ECO:0000256" key="9">
    <source>
        <dbReference type="SAM" id="MobiDB-lite"/>
    </source>
</evidence>
<dbReference type="InterPro" id="IPR049481">
    <property type="entry name" value="SMN_G2-BD"/>
</dbReference>
<dbReference type="GO" id="GO:0008380">
    <property type="term" value="P:RNA splicing"/>
    <property type="evidence" value="ECO:0007669"/>
    <property type="project" value="UniProtKB-KW"/>
</dbReference>
<dbReference type="GO" id="GO:0003723">
    <property type="term" value="F:RNA binding"/>
    <property type="evidence" value="ECO:0007669"/>
    <property type="project" value="InterPro"/>
</dbReference>
<feature type="region of interest" description="Disordered" evidence="9">
    <location>
        <begin position="47"/>
        <end position="77"/>
    </location>
</feature>
<proteinExistence type="inferred from homology"/>
<dbReference type="EMBL" id="MU825881">
    <property type="protein sequence ID" value="KAJ7385411.1"/>
    <property type="molecule type" value="Genomic_DNA"/>
</dbReference>
<dbReference type="Pfam" id="PF20636">
    <property type="entry name" value="SMN_G2-BD"/>
    <property type="match status" value="1"/>
</dbReference>
<keyword evidence="4" id="KW-0963">Cytoplasm</keyword>
<organism evidence="11 12">
    <name type="scientific">Desmophyllum pertusum</name>
    <dbReference type="NCBI Taxonomy" id="174260"/>
    <lineage>
        <taxon>Eukaryota</taxon>
        <taxon>Metazoa</taxon>
        <taxon>Cnidaria</taxon>
        <taxon>Anthozoa</taxon>
        <taxon>Hexacorallia</taxon>
        <taxon>Scleractinia</taxon>
        <taxon>Caryophylliina</taxon>
        <taxon>Caryophylliidae</taxon>
        <taxon>Desmophyllum</taxon>
    </lineage>
</organism>
<dbReference type="PANTHER" id="PTHR39267:SF1">
    <property type="entry name" value="SURVIVAL MOTOR NEURON PROTEIN"/>
    <property type="match status" value="1"/>
</dbReference>
<dbReference type="Proteomes" id="UP001163046">
    <property type="component" value="Unassembled WGS sequence"/>
</dbReference>
<dbReference type="InterPro" id="IPR047298">
    <property type="entry name" value="Tudor_SMN_eumet"/>
</dbReference>
<dbReference type="AlphaFoldDB" id="A0A9W9ZPA8"/>
<dbReference type="GO" id="GO:0006397">
    <property type="term" value="P:mRNA processing"/>
    <property type="evidence" value="ECO:0007669"/>
    <property type="project" value="UniProtKB-KW"/>
</dbReference>
<evidence type="ECO:0000256" key="8">
    <source>
        <dbReference type="ARBA" id="ARBA00034695"/>
    </source>
</evidence>
<accession>A0A9W9ZPA8</accession>
<reference evidence="11" key="1">
    <citation type="submission" date="2023-01" db="EMBL/GenBank/DDBJ databases">
        <title>Genome assembly of the deep-sea coral Lophelia pertusa.</title>
        <authorList>
            <person name="Herrera S."/>
            <person name="Cordes E."/>
        </authorList>
    </citation>
    <scope>NUCLEOTIDE SEQUENCE</scope>
    <source>
        <strain evidence="11">USNM1676648</strain>
        <tissue evidence="11">Polyp</tissue>
    </source>
</reference>
<evidence type="ECO:0000259" key="10">
    <source>
        <dbReference type="PROSITE" id="PS50304"/>
    </source>
</evidence>
<dbReference type="Pfam" id="PF06003">
    <property type="entry name" value="SMN_Tudor"/>
    <property type="match status" value="1"/>
</dbReference>
<dbReference type="InterPro" id="IPR010304">
    <property type="entry name" value="SMN_Tudor"/>
</dbReference>
<dbReference type="InterPro" id="IPR002999">
    <property type="entry name" value="Tudor"/>
</dbReference>
<keyword evidence="5" id="KW-0507">mRNA processing</keyword>
<dbReference type="GO" id="GO:0097504">
    <property type="term" value="C:Gemini of Cajal bodies"/>
    <property type="evidence" value="ECO:0007669"/>
    <property type="project" value="UniProtKB-SubCell"/>
</dbReference>
<dbReference type="InterPro" id="IPR040424">
    <property type="entry name" value="Smn1"/>
</dbReference>
<dbReference type="PANTHER" id="PTHR39267">
    <property type="entry name" value="SURVIVAL MOTOR NEURON-LIKE PROTEIN 1"/>
    <property type="match status" value="1"/>
</dbReference>
<feature type="domain" description="Tudor" evidence="10">
    <location>
        <begin position="79"/>
        <end position="139"/>
    </location>
</feature>
<comment type="similarity">
    <text evidence="3">Belongs to the SMN family.</text>
</comment>
<dbReference type="SMART" id="SM00333">
    <property type="entry name" value="TUDOR"/>
    <property type="match status" value="1"/>
</dbReference>
<feature type="compositionally biased region" description="Low complexity" evidence="9">
    <location>
        <begin position="50"/>
        <end position="61"/>
    </location>
</feature>
<evidence type="ECO:0000256" key="7">
    <source>
        <dbReference type="ARBA" id="ARBA00023242"/>
    </source>
</evidence>
<name>A0A9W9ZPA8_9CNID</name>
<dbReference type="Gene3D" id="2.30.30.140">
    <property type="match status" value="1"/>
</dbReference>
<comment type="subcellular location">
    <subcellularLocation>
        <location evidence="1">Cytoplasm</location>
        <location evidence="1">Myofibril</location>
        <location evidence="1">Sarcomere</location>
        <location evidence="1">Z line</location>
    </subcellularLocation>
    <subcellularLocation>
        <location evidence="2">Nucleus</location>
        <location evidence="2">Cajal body</location>
    </subcellularLocation>
    <subcellularLocation>
        <location evidence="8">Nucleus</location>
        <location evidence="8">Gem</location>
    </subcellularLocation>
</comment>
<dbReference type="PROSITE" id="PS50304">
    <property type="entry name" value="TUDOR"/>
    <property type="match status" value="1"/>
</dbReference>
<comment type="caution">
    <text evidence="11">The sequence shown here is derived from an EMBL/GenBank/DDBJ whole genome shotgun (WGS) entry which is preliminary data.</text>
</comment>
<evidence type="ECO:0000256" key="1">
    <source>
        <dbReference type="ARBA" id="ARBA00004216"/>
    </source>
</evidence>
<evidence type="ECO:0000256" key="2">
    <source>
        <dbReference type="ARBA" id="ARBA00004408"/>
    </source>
</evidence>
<evidence type="ECO:0000256" key="6">
    <source>
        <dbReference type="ARBA" id="ARBA00023187"/>
    </source>
</evidence>
<dbReference type="GO" id="GO:0030018">
    <property type="term" value="C:Z disc"/>
    <property type="evidence" value="ECO:0007669"/>
    <property type="project" value="UniProtKB-SubCell"/>
</dbReference>
<keyword evidence="6" id="KW-0508">mRNA splicing</keyword>